<evidence type="ECO:0000259" key="1">
    <source>
        <dbReference type="PROSITE" id="PS50995"/>
    </source>
</evidence>
<dbReference type="InterPro" id="IPR039422">
    <property type="entry name" value="MarR/SlyA-like"/>
</dbReference>
<dbReference type="SUPFAM" id="SSF46785">
    <property type="entry name" value="Winged helix' DNA-binding domain"/>
    <property type="match status" value="1"/>
</dbReference>
<accession>A0ABW2AXG8</accession>
<dbReference type="Gene3D" id="1.10.10.10">
    <property type="entry name" value="Winged helix-like DNA-binding domain superfamily/Winged helix DNA-binding domain"/>
    <property type="match status" value="1"/>
</dbReference>
<dbReference type="RefSeq" id="WP_377824519.1">
    <property type="nucleotide sequence ID" value="NZ_JBHSWJ010000002.1"/>
</dbReference>
<dbReference type="PANTHER" id="PTHR33164">
    <property type="entry name" value="TRANSCRIPTIONAL REGULATOR, MARR FAMILY"/>
    <property type="match status" value="1"/>
</dbReference>
<dbReference type="InterPro" id="IPR036388">
    <property type="entry name" value="WH-like_DNA-bd_sf"/>
</dbReference>
<evidence type="ECO:0000313" key="3">
    <source>
        <dbReference type="Proteomes" id="UP001596356"/>
    </source>
</evidence>
<feature type="domain" description="HTH marR-type" evidence="1">
    <location>
        <begin position="3"/>
        <end position="134"/>
    </location>
</feature>
<proteinExistence type="predicted"/>
<dbReference type="InterPro" id="IPR000835">
    <property type="entry name" value="HTH_MarR-typ"/>
</dbReference>
<dbReference type="PANTHER" id="PTHR33164:SF94">
    <property type="entry name" value="TRANSCRIPTIONAL REGULATORY PROTEIN-RELATED"/>
    <property type="match status" value="1"/>
</dbReference>
<dbReference type="SMART" id="SM00347">
    <property type="entry name" value="HTH_MARR"/>
    <property type="match status" value="1"/>
</dbReference>
<dbReference type="PROSITE" id="PS50995">
    <property type="entry name" value="HTH_MARR_2"/>
    <property type="match status" value="1"/>
</dbReference>
<name>A0ABW2AXG8_9MICO</name>
<dbReference type="Proteomes" id="UP001596356">
    <property type="component" value="Unassembled WGS sequence"/>
</dbReference>
<comment type="caution">
    <text evidence="2">The sequence shown here is derived from an EMBL/GenBank/DDBJ whole genome shotgun (WGS) entry which is preliminary data.</text>
</comment>
<gene>
    <name evidence="2" type="ORF">ACFQBT_17000</name>
</gene>
<dbReference type="EMBL" id="JBHSWJ010000002">
    <property type="protein sequence ID" value="MFC6715418.1"/>
    <property type="molecule type" value="Genomic_DNA"/>
</dbReference>
<dbReference type="InterPro" id="IPR036390">
    <property type="entry name" value="WH_DNA-bd_sf"/>
</dbReference>
<organism evidence="2 3">
    <name type="scientific">Branchiibius cervicis</name>
    <dbReference type="NCBI Taxonomy" id="908252"/>
    <lineage>
        <taxon>Bacteria</taxon>
        <taxon>Bacillati</taxon>
        <taxon>Actinomycetota</taxon>
        <taxon>Actinomycetes</taxon>
        <taxon>Micrococcales</taxon>
        <taxon>Dermacoccaceae</taxon>
        <taxon>Branchiibius</taxon>
    </lineage>
</organism>
<evidence type="ECO:0000313" key="2">
    <source>
        <dbReference type="EMBL" id="MFC6715418.1"/>
    </source>
</evidence>
<sequence>MSENDAVDALVQTSFVVMGTLTEVAKRHGLSLTQLRVFGIIRDREPRISDLAAFLGLDKSTLSGLVDRAVARGLIERIRNHDDRRSVRIRLTPEGRELAERVHDDVRRGLAPLLQRLSPQGQARLASHLGTVLETPDA</sequence>
<dbReference type="PRINTS" id="PR00598">
    <property type="entry name" value="HTHMARR"/>
</dbReference>
<keyword evidence="3" id="KW-1185">Reference proteome</keyword>
<protein>
    <submittedName>
        <fullName evidence="2">MarR family winged helix-turn-helix transcriptional regulator</fullName>
    </submittedName>
</protein>
<dbReference type="Pfam" id="PF12802">
    <property type="entry name" value="MarR_2"/>
    <property type="match status" value="1"/>
</dbReference>
<reference evidence="3" key="1">
    <citation type="journal article" date="2019" name="Int. J. Syst. Evol. Microbiol.">
        <title>The Global Catalogue of Microorganisms (GCM) 10K type strain sequencing project: providing services to taxonomists for standard genome sequencing and annotation.</title>
        <authorList>
            <consortium name="The Broad Institute Genomics Platform"/>
            <consortium name="The Broad Institute Genome Sequencing Center for Infectious Disease"/>
            <person name="Wu L."/>
            <person name="Ma J."/>
        </authorList>
    </citation>
    <scope>NUCLEOTIDE SEQUENCE [LARGE SCALE GENOMIC DNA]</scope>
    <source>
        <strain evidence="3">NBRC 106593</strain>
    </source>
</reference>